<name>A0AAN7WWN6_ELEMC</name>
<evidence type="ECO:0000313" key="2">
    <source>
        <dbReference type="Proteomes" id="UP001346869"/>
    </source>
</evidence>
<organism evidence="1 2">
    <name type="scientific">Eleginops maclovinus</name>
    <name type="common">Patagonian blennie</name>
    <name type="synonym">Eleginus maclovinus</name>
    <dbReference type="NCBI Taxonomy" id="56733"/>
    <lineage>
        <taxon>Eukaryota</taxon>
        <taxon>Metazoa</taxon>
        <taxon>Chordata</taxon>
        <taxon>Craniata</taxon>
        <taxon>Vertebrata</taxon>
        <taxon>Euteleostomi</taxon>
        <taxon>Actinopterygii</taxon>
        <taxon>Neopterygii</taxon>
        <taxon>Teleostei</taxon>
        <taxon>Neoteleostei</taxon>
        <taxon>Acanthomorphata</taxon>
        <taxon>Eupercaria</taxon>
        <taxon>Perciformes</taxon>
        <taxon>Notothenioidei</taxon>
        <taxon>Eleginopidae</taxon>
        <taxon>Eleginops</taxon>
    </lineage>
</organism>
<gene>
    <name evidence="1" type="ORF">PBY51_014080</name>
</gene>
<evidence type="ECO:0000313" key="1">
    <source>
        <dbReference type="EMBL" id="KAK5849774.1"/>
    </source>
</evidence>
<dbReference type="Proteomes" id="UP001346869">
    <property type="component" value="Unassembled WGS sequence"/>
</dbReference>
<reference evidence="1 2" key="2">
    <citation type="journal article" date="2023" name="Mol. Biol. Evol.">
        <title>Genomics of Secondarily Temperate Adaptation in the Only Non-Antarctic Icefish.</title>
        <authorList>
            <person name="Rivera-Colon A.G."/>
            <person name="Rayamajhi N."/>
            <person name="Minhas B.F."/>
            <person name="Madrigal G."/>
            <person name="Bilyk K.T."/>
            <person name="Yoon V."/>
            <person name="Hune M."/>
            <person name="Gregory S."/>
            <person name="Cheng C.H.C."/>
            <person name="Catchen J.M."/>
        </authorList>
    </citation>
    <scope>NUCLEOTIDE SEQUENCE [LARGE SCALE GENOMIC DNA]</scope>
    <source>
        <strain evidence="1">JMC-PN-2008</strain>
    </source>
</reference>
<keyword evidence="2" id="KW-1185">Reference proteome</keyword>
<dbReference type="EMBL" id="JAUZQC010000023">
    <property type="protein sequence ID" value="KAK5849774.1"/>
    <property type="molecule type" value="Genomic_DNA"/>
</dbReference>
<proteinExistence type="predicted"/>
<protein>
    <submittedName>
        <fullName evidence="1">Uncharacterized protein</fullName>
    </submittedName>
</protein>
<comment type="caution">
    <text evidence="1">The sequence shown here is derived from an EMBL/GenBank/DDBJ whole genome shotgun (WGS) entry which is preliminary data.</text>
</comment>
<sequence>MLTVILQSQQNVSGVLVLKVENLGCHNIGRVVLRFEHNSSLRILEPTNPRDITGKRFLSKRRHHQTFAPPVNPFLDIKNKPKGNLV</sequence>
<accession>A0AAN7WWN6</accession>
<reference evidence="1 2" key="1">
    <citation type="journal article" date="2023" name="Genes (Basel)">
        <title>Chromosome-Level Genome Assembly and Circadian Gene Repertoire of the Patagonia Blennie Eleginops maclovinus-The Closest Ancestral Proxy of Antarctic Cryonotothenioids.</title>
        <authorList>
            <person name="Cheng C.C."/>
            <person name="Rivera-Colon A.G."/>
            <person name="Minhas B.F."/>
            <person name="Wilson L."/>
            <person name="Rayamajhi N."/>
            <person name="Vargas-Chacoff L."/>
            <person name="Catchen J.M."/>
        </authorList>
    </citation>
    <scope>NUCLEOTIDE SEQUENCE [LARGE SCALE GENOMIC DNA]</scope>
    <source>
        <strain evidence="1">JMC-PN-2008</strain>
    </source>
</reference>
<dbReference type="AlphaFoldDB" id="A0AAN7WWN6"/>